<evidence type="ECO:0000256" key="1">
    <source>
        <dbReference type="SAM" id="MobiDB-lite"/>
    </source>
</evidence>
<dbReference type="VEuPathDB" id="FungiDB:I7I51_07294"/>
<feature type="region of interest" description="Disordered" evidence="1">
    <location>
        <begin position="1"/>
        <end position="23"/>
    </location>
</feature>
<proteinExistence type="predicted"/>
<reference evidence="2" key="1">
    <citation type="submission" date="2021-01" db="EMBL/GenBank/DDBJ databases">
        <title>Chromosome-level genome assembly of a human fungal pathogen reveals clustering of transcriptionally co-regulated genes.</title>
        <authorList>
            <person name="Voorhies M."/>
            <person name="Cohen S."/>
            <person name="Shea T.P."/>
            <person name="Petrus S."/>
            <person name="Munoz J.F."/>
            <person name="Poplawski S."/>
            <person name="Goldman W.E."/>
            <person name="Michael T."/>
            <person name="Cuomo C.A."/>
            <person name="Sil A."/>
            <person name="Beyhan S."/>
        </authorList>
    </citation>
    <scope>NUCLEOTIDE SEQUENCE</scope>
    <source>
        <strain evidence="2">WU24</strain>
    </source>
</reference>
<dbReference type="Proteomes" id="UP000663671">
    <property type="component" value="Chromosome 3"/>
</dbReference>
<dbReference type="EMBL" id="CP069115">
    <property type="protein sequence ID" value="QSS66437.1"/>
    <property type="molecule type" value="Genomic_DNA"/>
</dbReference>
<gene>
    <name evidence="2" type="ORF">I7I51_07294</name>
</gene>
<evidence type="ECO:0000313" key="2">
    <source>
        <dbReference type="EMBL" id="QSS66437.1"/>
    </source>
</evidence>
<dbReference type="AlphaFoldDB" id="A0A8A1MQU9"/>
<sequence length="23" mass="2614">MLGKYCGRMESHQQSGGRDESQE</sequence>
<evidence type="ECO:0000313" key="3">
    <source>
        <dbReference type="Proteomes" id="UP000663671"/>
    </source>
</evidence>
<name>A0A8A1MQU9_AJECA</name>
<accession>A0A8A1MQU9</accession>
<protein>
    <submittedName>
        <fullName evidence="2">Uncharacterized protein</fullName>
    </submittedName>
</protein>
<organism evidence="2 3">
    <name type="scientific">Ajellomyces capsulatus</name>
    <name type="common">Darling's disease fungus</name>
    <name type="synonym">Histoplasma capsulatum</name>
    <dbReference type="NCBI Taxonomy" id="5037"/>
    <lineage>
        <taxon>Eukaryota</taxon>
        <taxon>Fungi</taxon>
        <taxon>Dikarya</taxon>
        <taxon>Ascomycota</taxon>
        <taxon>Pezizomycotina</taxon>
        <taxon>Eurotiomycetes</taxon>
        <taxon>Eurotiomycetidae</taxon>
        <taxon>Onygenales</taxon>
        <taxon>Ajellomycetaceae</taxon>
        <taxon>Histoplasma</taxon>
    </lineage>
</organism>
<feature type="compositionally biased region" description="Basic and acidic residues" evidence="1">
    <location>
        <begin position="7"/>
        <end position="23"/>
    </location>
</feature>